<reference evidence="3 4" key="1">
    <citation type="submission" date="2015-02" db="EMBL/GenBank/DDBJ databases">
        <title>Draft genome sequences of ten Microbacterium spp. with emphasis on heavy metal contaminated environments.</title>
        <authorList>
            <person name="Corretto E."/>
        </authorList>
    </citation>
    <scope>NUCLEOTIDE SEQUENCE [LARGE SCALE GENOMIC DNA]</scope>
    <source>
        <strain evidence="3 4">DSM 8608</strain>
    </source>
</reference>
<dbReference type="OrthoDB" id="9765330at2"/>
<feature type="domain" description="Glycosyl transferase family 1" evidence="2">
    <location>
        <begin position="155"/>
        <end position="313"/>
    </location>
</feature>
<dbReference type="SUPFAM" id="SSF53756">
    <property type="entry name" value="UDP-Glycosyltransferase/glycogen phosphorylase"/>
    <property type="match status" value="1"/>
</dbReference>
<dbReference type="RefSeq" id="WP_045300437.1">
    <property type="nucleotide sequence ID" value="NZ_JYJA01000037.1"/>
</dbReference>
<keyword evidence="1 3" id="KW-0808">Transferase</keyword>
<evidence type="ECO:0000313" key="4">
    <source>
        <dbReference type="Proteomes" id="UP000034098"/>
    </source>
</evidence>
<comment type="caution">
    <text evidence="3">The sequence shown here is derived from an EMBL/GenBank/DDBJ whole genome shotgun (WGS) entry which is preliminary data.</text>
</comment>
<dbReference type="Pfam" id="PF00534">
    <property type="entry name" value="Glycos_transf_1"/>
    <property type="match status" value="1"/>
</dbReference>
<dbReference type="Proteomes" id="UP000034098">
    <property type="component" value="Unassembled WGS sequence"/>
</dbReference>
<dbReference type="EC" id="2.4.1.250" evidence="3"/>
<sequence length="337" mass="34845">MTDAPSLRFVVPAGIDDPRRVSGGNVYDRHIRDGLRHRGWEVDVCEAADAGDAASVLRGAPDGSRVLVDGLVAGWAPAAMEEAAGRVRLTVLAHMVTAAFADATDAAIDAERRALASAHDVLVTSEWTADELARRGLADSDRTVVAVPGARQAEPPTPSGEGELLCIGVIAPHKGQDTLLAALARLSADDWTCTIVGSGEVFPEFAAGIARQAHALGGRVRLAGVLDERSLADEYRHCALLIAPSRVESSGMAIADARARGIPVLGADAGGIPDALAGGGGLLARPGDPAALAAALETWLSDPSLRARLRREALAARATLPTWRDTVSRVAAALEAA</sequence>
<dbReference type="CDD" id="cd03801">
    <property type="entry name" value="GT4_PimA-like"/>
    <property type="match status" value="1"/>
</dbReference>
<organism evidence="3 4">
    <name type="scientific">Microbacterium trichothecenolyticum</name>
    <name type="common">Aureobacterium trichothecenolyticum</name>
    <dbReference type="NCBI Taxonomy" id="69370"/>
    <lineage>
        <taxon>Bacteria</taxon>
        <taxon>Bacillati</taxon>
        <taxon>Actinomycetota</taxon>
        <taxon>Actinomycetes</taxon>
        <taxon>Micrococcales</taxon>
        <taxon>Microbacteriaceae</taxon>
        <taxon>Microbacterium</taxon>
    </lineage>
</organism>
<evidence type="ECO:0000313" key="3">
    <source>
        <dbReference type="EMBL" id="KJL41610.1"/>
    </source>
</evidence>
<gene>
    <name evidence="3" type="primary">mshA_3</name>
    <name evidence="3" type="ORF">RS82_02840</name>
</gene>
<evidence type="ECO:0000259" key="2">
    <source>
        <dbReference type="Pfam" id="PF00534"/>
    </source>
</evidence>
<dbReference type="AlphaFoldDB" id="A0A0M2H557"/>
<dbReference type="PANTHER" id="PTHR46401">
    <property type="entry name" value="GLYCOSYLTRANSFERASE WBBK-RELATED"/>
    <property type="match status" value="1"/>
</dbReference>
<name>A0A0M2H557_MICTR</name>
<dbReference type="GO" id="GO:0009103">
    <property type="term" value="P:lipopolysaccharide biosynthetic process"/>
    <property type="evidence" value="ECO:0007669"/>
    <property type="project" value="TreeGrafter"/>
</dbReference>
<dbReference type="EMBL" id="JYJA01000037">
    <property type="protein sequence ID" value="KJL41610.1"/>
    <property type="molecule type" value="Genomic_DNA"/>
</dbReference>
<keyword evidence="4" id="KW-1185">Reference proteome</keyword>
<proteinExistence type="predicted"/>
<dbReference type="PATRIC" id="fig|69370.6.peg.2886"/>
<dbReference type="InterPro" id="IPR001296">
    <property type="entry name" value="Glyco_trans_1"/>
</dbReference>
<dbReference type="GO" id="GO:0102710">
    <property type="term" value="F:D-inositol-3-phosphate glycosyltransferase activity"/>
    <property type="evidence" value="ECO:0007669"/>
    <property type="project" value="UniProtKB-EC"/>
</dbReference>
<keyword evidence="3" id="KW-0328">Glycosyltransferase</keyword>
<dbReference type="PANTHER" id="PTHR46401:SF2">
    <property type="entry name" value="GLYCOSYLTRANSFERASE WBBK-RELATED"/>
    <property type="match status" value="1"/>
</dbReference>
<dbReference type="Gene3D" id="3.40.50.2000">
    <property type="entry name" value="Glycogen Phosphorylase B"/>
    <property type="match status" value="2"/>
</dbReference>
<evidence type="ECO:0000256" key="1">
    <source>
        <dbReference type="ARBA" id="ARBA00022679"/>
    </source>
</evidence>
<accession>A0A0M2H557</accession>
<protein>
    <submittedName>
        <fullName evidence="3">D-inositol 3-phosphate glycosyltransferase</fullName>
        <ecNumber evidence="3">2.4.1.250</ecNumber>
    </submittedName>
</protein>